<keyword evidence="1" id="KW-0732">Signal</keyword>
<dbReference type="InParanoid" id="A0A1E7FS05"/>
<protein>
    <submittedName>
        <fullName evidence="2">Uncharacterized protein</fullName>
    </submittedName>
</protein>
<dbReference type="OrthoDB" id="39408at2759"/>
<proteinExistence type="predicted"/>
<keyword evidence="3" id="KW-1185">Reference proteome</keyword>
<organism evidence="2 3">
    <name type="scientific">Fragilariopsis cylindrus CCMP1102</name>
    <dbReference type="NCBI Taxonomy" id="635003"/>
    <lineage>
        <taxon>Eukaryota</taxon>
        <taxon>Sar</taxon>
        <taxon>Stramenopiles</taxon>
        <taxon>Ochrophyta</taxon>
        <taxon>Bacillariophyta</taxon>
        <taxon>Bacillariophyceae</taxon>
        <taxon>Bacillariophycidae</taxon>
        <taxon>Bacillariales</taxon>
        <taxon>Bacillariaceae</taxon>
        <taxon>Fragilariopsis</taxon>
    </lineage>
</organism>
<dbReference type="Proteomes" id="UP000095751">
    <property type="component" value="Unassembled WGS sequence"/>
</dbReference>
<evidence type="ECO:0000256" key="1">
    <source>
        <dbReference type="SAM" id="SignalP"/>
    </source>
</evidence>
<sequence length="255" mass="27894">MISSFLPSIIVVLALSYSWPEANSFTTTLLTSSSRSTISYPSLYRHILCAAKPAKKNKKSKTSVGTGFGSKAVSTNDKVRSVSGHAGSGEKPLRIGANTFDAIRKDHGSECTHDVYCYSPLDDEETFWFVGKIAVRPGTAATAQQAALSQKRLIFEYAKRELRPQNLGGKYSTALELWLAPGDSEMDAVQNKPHTILIKVEGTTSDLLEDFSVKDVGYNPEIYVGDEVEKGGLRIKRDPLTGKPIKPVFEVNQSM</sequence>
<feature type="chain" id="PRO_5009193467" evidence="1">
    <location>
        <begin position="25"/>
        <end position="255"/>
    </location>
</feature>
<accession>A0A1E7FS05</accession>
<gene>
    <name evidence="2" type="ORF">FRACYDRAFT_234527</name>
</gene>
<evidence type="ECO:0000313" key="3">
    <source>
        <dbReference type="Proteomes" id="UP000095751"/>
    </source>
</evidence>
<feature type="signal peptide" evidence="1">
    <location>
        <begin position="1"/>
        <end position="24"/>
    </location>
</feature>
<reference evidence="2 3" key="1">
    <citation type="submission" date="2016-09" db="EMBL/GenBank/DDBJ databases">
        <title>Extensive genetic diversity and differential bi-allelic expression allows diatom success in the polar Southern Ocean.</title>
        <authorList>
            <consortium name="DOE Joint Genome Institute"/>
            <person name="Mock T."/>
            <person name="Otillar R.P."/>
            <person name="Strauss J."/>
            <person name="Dupont C."/>
            <person name="Frickenhaus S."/>
            <person name="Maumus F."/>
            <person name="Mcmullan M."/>
            <person name="Sanges R."/>
            <person name="Schmutz J."/>
            <person name="Toseland A."/>
            <person name="Valas R."/>
            <person name="Veluchamy A."/>
            <person name="Ward B.J."/>
            <person name="Allen A."/>
            <person name="Barry K."/>
            <person name="Falciatore A."/>
            <person name="Ferrante M."/>
            <person name="Fortunato A.E."/>
            <person name="Gloeckner G."/>
            <person name="Gruber A."/>
            <person name="Hipkin R."/>
            <person name="Janech M."/>
            <person name="Kroth P."/>
            <person name="Leese F."/>
            <person name="Lindquist E."/>
            <person name="Lyon B.R."/>
            <person name="Martin J."/>
            <person name="Mayer C."/>
            <person name="Parker M."/>
            <person name="Quesneville H."/>
            <person name="Raymond J."/>
            <person name="Uhlig C."/>
            <person name="Valentin K.U."/>
            <person name="Worden A.Z."/>
            <person name="Armbrust E.V."/>
            <person name="Bowler C."/>
            <person name="Green B."/>
            <person name="Moulton V."/>
            <person name="Van Oosterhout C."/>
            <person name="Grigoriev I."/>
        </authorList>
    </citation>
    <scope>NUCLEOTIDE SEQUENCE [LARGE SCALE GENOMIC DNA]</scope>
    <source>
        <strain evidence="2 3">CCMP1102</strain>
    </source>
</reference>
<dbReference type="AlphaFoldDB" id="A0A1E7FS05"/>
<dbReference type="EMBL" id="KV784354">
    <property type="protein sequence ID" value="OEU20894.1"/>
    <property type="molecule type" value="Genomic_DNA"/>
</dbReference>
<evidence type="ECO:0000313" key="2">
    <source>
        <dbReference type="EMBL" id="OEU20894.1"/>
    </source>
</evidence>
<name>A0A1E7FS05_9STRA</name>
<dbReference type="KEGG" id="fcy:FRACYDRAFT_234527"/>